<dbReference type="Gene3D" id="1.10.287.1080">
    <property type="entry name" value="MazG-like"/>
    <property type="match status" value="1"/>
</dbReference>
<gene>
    <name evidence="1" type="ORF">IPP22_00028</name>
</gene>
<accession>A0A1S5S9S3</accession>
<evidence type="ECO:0000313" key="2">
    <source>
        <dbReference type="Proteomes" id="UP000224646"/>
    </source>
</evidence>
<evidence type="ECO:0000313" key="1">
    <source>
        <dbReference type="EMBL" id="APD22316.1"/>
    </source>
</evidence>
<dbReference type="CDD" id="cd11540">
    <property type="entry name" value="NTP-PPase_u3"/>
    <property type="match status" value="1"/>
</dbReference>
<reference evidence="1 2" key="1">
    <citation type="journal article" date="2017" name="Sci. Rep.">
        <title>Pneumococcal prophages are diverse, but not without structure or history.</title>
        <authorList>
            <person name="Brueggemann A.B."/>
            <person name="Harrold C.L."/>
            <person name="Rezaei Javan R."/>
            <person name="van Tonder A.J."/>
            <person name="McDonnell A.J."/>
            <person name="Edwards B.A."/>
        </authorList>
    </citation>
    <scope>NUCLEOTIDE SEQUENCE [LARGE SCALE GENOMIC DNA]</scope>
</reference>
<keyword evidence="1" id="KW-0238">DNA-binding</keyword>
<dbReference type="EMBL" id="KY065463">
    <property type="protein sequence ID" value="APD22316.1"/>
    <property type="molecule type" value="Genomic_DNA"/>
</dbReference>
<organism evidence="1 2">
    <name type="scientific">Streptococcus phage IPP22</name>
    <dbReference type="NCBI Taxonomy" id="1916162"/>
    <lineage>
        <taxon>Viruses</taxon>
        <taxon>Duplodnaviria</taxon>
        <taxon>Heunggongvirae</taxon>
        <taxon>Uroviricota</taxon>
        <taxon>Caudoviricetes</taxon>
        <taxon>Mcshanvirinae</taxon>
        <taxon>Medawarvirus</taxon>
        <taxon>Medawarvirus IPP22</taxon>
    </lineage>
</organism>
<protein>
    <submittedName>
        <fullName evidence="1">DNA-binding protein</fullName>
    </submittedName>
</protein>
<name>A0A1S5S9S3_9CAUD</name>
<keyword evidence="2" id="KW-1185">Reference proteome</keyword>
<dbReference type="Proteomes" id="UP000224646">
    <property type="component" value="Segment"/>
</dbReference>
<dbReference type="GO" id="GO:0003677">
    <property type="term" value="F:DNA binding"/>
    <property type="evidence" value="ECO:0007669"/>
    <property type="project" value="UniProtKB-KW"/>
</dbReference>
<dbReference type="SUPFAM" id="SSF101386">
    <property type="entry name" value="all-alpha NTP pyrophosphatases"/>
    <property type="match status" value="1"/>
</dbReference>
<proteinExistence type="predicted"/>
<sequence length="238" mass="27912">MKEARASQLLIERRLNEIFDENDFELVHFEADNSNNLEEAIQCYITYGEMPISKNLDDFWNCYKKIEKRRKNKMNTKMNLEEKVQQWFVDRDLENGGRLDKQSLKLSEEFGELCAGYLKKNEQLTKDSIGDCAVVIVGLALLIKKDVHKIFKTSGNDRDVMTCFVFLNQNISEFQLCQDFGDNGILELYLSRTIYWLKSLSIALGYNFEECFELAYQEIKDRKGRWIDGTFVKEEDLA</sequence>